<dbReference type="PANTHER" id="PTHR30199">
    <property type="entry name" value="MFS FAMILY TRANSPORTER, PREDICTED SUBSTRATE BENZOATE"/>
    <property type="match status" value="1"/>
</dbReference>
<dbReference type="eggNOG" id="COG3135">
    <property type="taxonomic scope" value="Bacteria"/>
</dbReference>
<feature type="transmembrane region" description="Helical" evidence="1">
    <location>
        <begin position="209"/>
        <end position="233"/>
    </location>
</feature>
<dbReference type="RefSeq" id="WP_008485330.1">
    <property type="nucleotide sequence ID" value="NZ_AMRI01000018.1"/>
</dbReference>
<sequence length="383" mass="39325">MTKALAPSHLAAGLVAVLVGFTSSVAIIFQAAQAAGADSGQIGSWILALGLGMGLTSAGFSLWYKVPILTAWSTPGAALLVTALAGHSLAEAYGAFMLSGLLILLCGVSGLFARVMDRIPLALANALLAGILLQFGLGLFSHLQASPWLVGPMLLCYLLAKQWLPRYAMLLVLLTGCLVAWLQGGFGTGAVALALAMPQWQWPAFSWQGAFGIALPLFVVTMASQNLPGVAVLRSQGYQAPISPVLTGTGLANVLLAPLGGFAFNLAAITAAICMGEQADPEPRRRYKAAVAAGGFYLLAGLFGASIVALFAAMPLALVMALAGLALLGTLAASLKGALADPHYLEPALVTFLATASGMTLWGVGSAFWGMVLGGICLLFKPR</sequence>
<dbReference type="Pfam" id="PF03594">
    <property type="entry name" value="BenE"/>
    <property type="match status" value="1"/>
</dbReference>
<feature type="transmembrane region" description="Helical" evidence="1">
    <location>
        <begin position="92"/>
        <end position="112"/>
    </location>
</feature>
<organism evidence="2 3">
    <name type="scientific">Gallaecimonas xiamenensis 3-C-1</name>
    <dbReference type="NCBI Taxonomy" id="745411"/>
    <lineage>
        <taxon>Bacteria</taxon>
        <taxon>Pseudomonadati</taxon>
        <taxon>Pseudomonadota</taxon>
        <taxon>Gammaproteobacteria</taxon>
        <taxon>Enterobacterales</taxon>
        <taxon>Gallaecimonadaceae</taxon>
        <taxon>Gallaecimonas</taxon>
    </lineage>
</organism>
<feature type="transmembrane region" description="Helical" evidence="1">
    <location>
        <begin position="318"/>
        <end position="339"/>
    </location>
</feature>
<dbReference type="PANTHER" id="PTHR30199:SF0">
    <property type="entry name" value="INNER MEMBRANE PROTEIN YDCO"/>
    <property type="match status" value="1"/>
</dbReference>
<reference evidence="2 3" key="1">
    <citation type="journal article" date="2012" name="J. Bacteriol.">
        <title>Genome Sequence of Gallaecimonas xiamenensis Type Strain 3-C-1.</title>
        <authorList>
            <person name="Lai Q."/>
            <person name="Wang L."/>
            <person name="Wang W."/>
            <person name="Shao Z."/>
        </authorList>
    </citation>
    <scope>NUCLEOTIDE SEQUENCE [LARGE SCALE GENOMIC DNA]</scope>
    <source>
        <strain evidence="2 3">3-C-1</strain>
    </source>
</reference>
<dbReference type="GO" id="GO:0042925">
    <property type="term" value="F:benzoate transmembrane transporter activity"/>
    <property type="evidence" value="ECO:0007669"/>
    <property type="project" value="InterPro"/>
</dbReference>
<keyword evidence="3" id="KW-1185">Reference proteome</keyword>
<dbReference type="EMBL" id="AMRI01000018">
    <property type="protein sequence ID" value="EKE71054.1"/>
    <property type="molecule type" value="Genomic_DNA"/>
</dbReference>
<feature type="transmembrane region" description="Helical" evidence="1">
    <location>
        <begin position="289"/>
        <end position="311"/>
    </location>
</feature>
<dbReference type="GO" id="GO:0005886">
    <property type="term" value="C:plasma membrane"/>
    <property type="evidence" value="ECO:0007669"/>
    <property type="project" value="TreeGrafter"/>
</dbReference>
<evidence type="ECO:0000313" key="2">
    <source>
        <dbReference type="EMBL" id="EKE71054.1"/>
    </source>
</evidence>
<keyword evidence="1" id="KW-0472">Membrane</keyword>
<keyword evidence="1" id="KW-0812">Transmembrane</keyword>
<feature type="transmembrane region" description="Helical" evidence="1">
    <location>
        <begin position="245"/>
        <end position="269"/>
    </location>
</feature>
<feature type="transmembrane region" description="Helical" evidence="1">
    <location>
        <begin position="359"/>
        <end position="380"/>
    </location>
</feature>
<evidence type="ECO:0000256" key="1">
    <source>
        <dbReference type="SAM" id="Phobius"/>
    </source>
</evidence>
<evidence type="ECO:0000313" key="3">
    <source>
        <dbReference type="Proteomes" id="UP000006755"/>
    </source>
</evidence>
<dbReference type="AlphaFoldDB" id="K2JKI6"/>
<feature type="transmembrane region" description="Helical" evidence="1">
    <location>
        <begin position="42"/>
        <end position="62"/>
    </location>
</feature>
<dbReference type="Proteomes" id="UP000006755">
    <property type="component" value="Unassembled WGS sequence"/>
</dbReference>
<dbReference type="InterPro" id="IPR004711">
    <property type="entry name" value="Benzoate_Transporter"/>
</dbReference>
<comment type="caution">
    <text evidence="2">The sequence shown here is derived from an EMBL/GenBank/DDBJ whole genome shotgun (WGS) entry which is preliminary data.</text>
</comment>
<gene>
    <name evidence="2" type="ORF">B3C1_12894</name>
</gene>
<dbReference type="NCBIfam" id="TIGR00843">
    <property type="entry name" value="benE"/>
    <property type="match status" value="1"/>
</dbReference>
<feature type="transmembrane region" description="Helical" evidence="1">
    <location>
        <begin position="143"/>
        <end position="160"/>
    </location>
</feature>
<protein>
    <submittedName>
        <fullName evidence="2">Benzoate transporter</fullName>
    </submittedName>
</protein>
<name>K2JKI6_9GAMM</name>
<accession>K2JKI6</accession>
<dbReference type="PATRIC" id="fig|745411.4.peg.2539"/>
<keyword evidence="1" id="KW-1133">Transmembrane helix</keyword>
<feature type="transmembrane region" description="Helical" evidence="1">
    <location>
        <begin position="119"/>
        <end position="137"/>
    </location>
</feature>
<feature type="transmembrane region" description="Helical" evidence="1">
    <location>
        <begin position="167"/>
        <end position="197"/>
    </location>
</feature>
<proteinExistence type="predicted"/>